<dbReference type="Pfam" id="PF00534">
    <property type="entry name" value="Glycos_transf_1"/>
    <property type="match status" value="1"/>
</dbReference>
<dbReference type="GO" id="GO:0016757">
    <property type="term" value="F:glycosyltransferase activity"/>
    <property type="evidence" value="ECO:0007669"/>
    <property type="project" value="InterPro"/>
</dbReference>
<dbReference type="Gene3D" id="3.40.50.2000">
    <property type="entry name" value="Glycogen Phosphorylase B"/>
    <property type="match status" value="2"/>
</dbReference>
<keyword evidence="2" id="KW-0808">Transferase</keyword>
<evidence type="ECO:0000313" key="3">
    <source>
        <dbReference type="Proteomes" id="UP000504844"/>
    </source>
</evidence>
<dbReference type="PANTHER" id="PTHR12526">
    <property type="entry name" value="GLYCOSYLTRANSFERASE"/>
    <property type="match status" value="1"/>
</dbReference>
<organism evidence="2 3">
    <name type="scientific">Deefgea piscis</name>
    <dbReference type="NCBI Taxonomy" id="2739061"/>
    <lineage>
        <taxon>Bacteria</taxon>
        <taxon>Pseudomonadati</taxon>
        <taxon>Pseudomonadota</taxon>
        <taxon>Betaproteobacteria</taxon>
        <taxon>Neisseriales</taxon>
        <taxon>Chitinibacteraceae</taxon>
        <taxon>Deefgea</taxon>
    </lineage>
</organism>
<dbReference type="AlphaFoldDB" id="A0A6M8T125"/>
<dbReference type="RefSeq" id="WP_173534218.1">
    <property type="nucleotide sequence ID" value="NZ_CP054143.1"/>
</dbReference>
<evidence type="ECO:0000259" key="1">
    <source>
        <dbReference type="Pfam" id="PF00534"/>
    </source>
</evidence>
<evidence type="ECO:0000313" key="2">
    <source>
        <dbReference type="EMBL" id="QKJ67717.1"/>
    </source>
</evidence>
<feature type="domain" description="Glycosyl transferase family 1" evidence="1">
    <location>
        <begin position="173"/>
        <end position="316"/>
    </location>
</feature>
<protein>
    <submittedName>
        <fullName evidence="2">Glycosyltransferase family 4 protein</fullName>
    </submittedName>
</protein>
<keyword evidence="3" id="KW-1185">Reference proteome</keyword>
<name>A0A6M8T125_9NEIS</name>
<sequence length="351" mass="38845">MKTLIYILHSGQRYGTERMALATLAQLKTCTQAVLFAPLGPVQQLAQEQGVLCLGFRNRLELARQLWRYLAQPELCICSTGVSQALLVILLTLMRGKWPDQIHIVHGGTNERLSYGRKHWLQYLGVKLVAVSEFVKTRLLAHGCKSKHITVIENFLTTRQSHRPAFTLSGIAKIAMITRIDPIKQVGVAIAAWRKYPNLPELHICGTGWQSDELQTQSAHLTQVKWHGFVEYTSRVLIQSDLYIHTCDSEPFGLAILEAMAAGVPVLVPDQGGAADLVNNGVTGFYFRAGDSHDLALQIQWINQLPTSTLNAIVANASAQLANRFSATQRIADYARLCGIKGIHDESATLN</sequence>
<dbReference type="InterPro" id="IPR001296">
    <property type="entry name" value="Glyco_trans_1"/>
</dbReference>
<dbReference type="CDD" id="cd03801">
    <property type="entry name" value="GT4_PimA-like"/>
    <property type="match status" value="1"/>
</dbReference>
<accession>A0A6M8T125</accession>
<dbReference type="Proteomes" id="UP000504844">
    <property type="component" value="Chromosome"/>
</dbReference>
<proteinExistence type="predicted"/>
<dbReference type="PANTHER" id="PTHR12526:SF630">
    <property type="entry name" value="GLYCOSYLTRANSFERASE"/>
    <property type="match status" value="1"/>
</dbReference>
<reference evidence="2 3" key="1">
    <citation type="submission" date="2020-05" db="EMBL/GenBank/DDBJ databases">
        <title>Complete genome sequence of Deefgea sp. D17.</title>
        <authorList>
            <person name="Bae J.-W."/>
            <person name="Han J.E."/>
        </authorList>
    </citation>
    <scope>NUCLEOTIDE SEQUENCE [LARGE SCALE GENOMIC DNA]</scope>
    <source>
        <strain evidence="2 3">D17</strain>
    </source>
</reference>
<dbReference type="KEGG" id="dee:HQN60_13880"/>
<gene>
    <name evidence="2" type="ORF">HQN60_13880</name>
</gene>
<dbReference type="EMBL" id="CP054143">
    <property type="protein sequence ID" value="QKJ67717.1"/>
    <property type="molecule type" value="Genomic_DNA"/>
</dbReference>
<dbReference type="SUPFAM" id="SSF53756">
    <property type="entry name" value="UDP-Glycosyltransferase/glycogen phosphorylase"/>
    <property type="match status" value="1"/>
</dbReference>